<proteinExistence type="predicted"/>
<comment type="caution">
    <text evidence="2">The sequence shown here is derived from an EMBL/GenBank/DDBJ whole genome shotgun (WGS) entry which is preliminary data.</text>
</comment>
<feature type="compositionally biased region" description="Gly residues" evidence="1">
    <location>
        <begin position="160"/>
        <end position="189"/>
    </location>
</feature>
<organism evidence="2 3">
    <name type="scientific">Neurospora hispaniola</name>
    <dbReference type="NCBI Taxonomy" id="588809"/>
    <lineage>
        <taxon>Eukaryota</taxon>
        <taxon>Fungi</taxon>
        <taxon>Dikarya</taxon>
        <taxon>Ascomycota</taxon>
        <taxon>Pezizomycotina</taxon>
        <taxon>Sordariomycetes</taxon>
        <taxon>Sordariomycetidae</taxon>
        <taxon>Sordariales</taxon>
        <taxon>Sordariaceae</taxon>
        <taxon>Neurospora</taxon>
    </lineage>
</organism>
<feature type="region of interest" description="Disordered" evidence="1">
    <location>
        <begin position="1"/>
        <end position="265"/>
    </location>
</feature>
<keyword evidence="3" id="KW-1185">Reference proteome</keyword>
<evidence type="ECO:0000313" key="3">
    <source>
        <dbReference type="Proteomes" id="UP001285908"/>
    </source>
</evidence>
<dbReference type="Proteomes" id="UP001285908">
    <property type="component" value="Unassembled WGS sequence"/>
</dbReference>
<name>A0AAJ0I5I8_9PEZI</name>
<evidence type="ECO:0000256" key="1">
    <source>
        <dbReference type="SAM" id="MobiDB-lite"/>
    </source>
</evidence>
<protein>
    <submittedName>
        <fullName evidence="2">Uncharacterized protein</fullName>
    </submittedName>
</protein>
<feature type="compositionally biased region" description="Gly residues" evidence="1">
    <location>
        <begin position="232"/>
        <end position="255"/>
    </location>
</feature>
<accession>A0AAJ0I5I8</accession>
<dbReference type="GeneID" id="87870327"/>
<dbReference type="EMBL" id="JAULSX010000005">
    <property type="protein sequence ID" value="KAK3490361.1"/>
    <property type="molecule type" value="Genomic_DNA"/>
</dbReference>
<feature type="compositionally biased region" description="Low complexity" evidence="1">
    <location>
        <begin position="119"/>
        <end position="158"/>
    </location>
</feature>
<reference evidence="2 3" key="1">
    <citation type="journal article" date="2023" name="Mol. Phylogenet. Evol.">
        <title>Genome-scale phylogeny and comparative genomics of the fungal order Sordariales.</title>
        <authorList>
            <person name="Hensen N."/>
            <person name="Bonometti L."/>
            <person name="Westerberg I."/>
            <person name="Brannstrom I.O."/>
            <person name="Guillou S."/>
            <person name="Cros-Aarteil S."/>
            <person name="Calhoun S."/>
            <person name="Haridas S."/>
            <person name="Kuo A."/>
            <person name="Mondo S."/>
            <person name="Pangilinan J."/>
            <person name="Riley R."/>
            <person name="LaButti K."/>
            <person name="Andreopoulos B."/>
            <person name="Lipzen A."/>
            <person name="Chen C."/>
            <person name="Yan M."/>
            <person name="Daum C."/>
            <person name="Ng V."/>
            <person name="Clum A."/>
            <person name="Steindorff A."/>
            <person name="Ohm R.A."/>
            <person name="Martin F."/>
            <person name="Silar P."/>
            <person name="Natvig D.O."/>
            <person name="Lalanne C."/>
            <person name="Gautier V."/>
            <person name="Ament-Velasquez S.L."/>
            <person name="Kruys A."/>
            <person name="Hutchinson M.I."/>
            <person name="Powell A.J."/>
            <person name="Barry K."/>
            <person name="Miller A.N."/>
            <person name="Grigoriev I.V."/>
            <person name="Debuchy R."/>
            <person name="Gladieux P."/>
            <person name="Hiltunen Thoren M."/>
            <person name="Johannesson H."/>
        </authorList>
    </citation>
    <scope>NUCLEOTIDE SEQUENCE [LARGE SCALE GENOMIC DNA]</scope>
    <source>
        <strain evidence="2 3">FGSC 10403</strain>
    </source>
</reference>
<gene>
    <name evidence="2" type="ORF">B0T23DRAFT_159787</name>
</gene>
<sequence>MTQPPIDGNTTTTTTNTNENDIFTDAEAEAAAMAAAMGFSSFGHQATADEEEEGPADPHGGQRPSKKRRYNSRIDDAYVGPTPQGTGANDVPVQRQRVLNNNAPRDGDMNEINLDDDTAAAAETSTTSLPVNSSLSLPPKSQVQVSNQQHNQRGNHGVHSGRGGGRGGRGGRGGHGGGGGGGGGSGGGTHGRDPTKPWYIDYYDPSSNENPWERLEQQRGMEAVGKWLPSRSGGGSGSGSRGGFGSPGSGPGSGQQEGQSAMQAV</sequence>
<dbReference type="RefSeq" id="XP_062691544.1">
    <property type="nucleotide sequence ID" value="XM_062832705.1"/>
</dbReference>
<feature type="compositionally biased region" description="Low complexity" evidence="1">
    <location>
        <begin position="256"/>
        <end position="265"/>
    </location>
</feature>
<dbReference type="AlphaFoldDB" id="A0AAJ0I5I8"/>
<feature type="compositionally biased region" description="Low complexity" evidence="1">
    <location>
        <begin position="9"/>
        <end position="18"/>
    </location>
</feature>
<evidence type="ECO:0000313" key="2">
    <source>
        <dbReference type="EMBL" id="KAK3490361.1"/>
    </source>
</evidence>